<proteinExistence type="inferred from homology"/>
<dbReference type="PROSITE" id="PS50216">
    <property type="entry name" value="DHHC"/>
    <property type="match status" value="1"/>
</dbReference>
<evidence type="ECO:0000313" key="10">
    <source>
        <dbReference type="Proteomes" id="UP000504608"/>
    </source>
</evidence>
<keyword evidence="3 8" id="KW-0808">Transferase</keyword>
<comment type="catalytic activity">
    <reaction evidence="8">
        <text>L-cysteinyl-[protein] + hexadecanoyl-CoA = S-hexadecanoyl-L-cysteinyl-[protein] + CoA</text>
        <dbReference type="Rhea" id="RHEA:36683"/>
        <dbReference type="Rhea" id="RHEA-COMP:10131"/>
        <dbReference type="Rhea" id="RHEA-COMP:11032"/>
        <dbReference type="ChEBI" id="CHEBI:29950"/>
        <dbReference type="ChEBI" id="CHEBI:57287"/>
        <dbReference type="ChEBI" id="CHEBI:57379"/>
        <dbReference type="ChEBI" id="CHEBI:74151"/>
        <dbReference type="EC" id="2.3.1.225"/>
    </reaction>
</comment>
<feature type="transmembrane region" description="Helical" evidence="8">
    <location>
        <begin position="79"/>
        <end position="100"/>
    </location>
</feature>
<dbReference type="GO" id="GO:0019706">
    <property type="term" value="F:protein-cysteine S-palmitoyltransferase activity"/>
    <property type="evidence" value="ECO:0007669"/>
    <property type="project" value="UniProtKB-EC"/>
</dbReference>
<accession>A0A6J1L1G6</accession>
<dbReference type="PANTHER" id="PTHR22883">
    <property type="entry name" value="ZINC FINGER DHHC DOMAIN CONTAINING PROTEIN"/>
    <property type="match status" value="1"/>
</dbReference>
<evidence type="ECO:0000256" key="3">
    <source>
        <dbReference type="ARBA" id="ARBA00022679"/>
    </source>
</evidence>
<keyword evidence="6 8" id="KW-0472">Membrane</keyword>
<name>A0A6J1L1G6_CUCMA</name>
<dbReference type="GO" id="GO:0006612">
    <property type="term" value="P:protein targeting to membrane"/>
    <property type="evidence" value="ECO:0007669"/>
    <property type="project" value="TreeGrafter"/>
</dbReference>
<comment type="subcellular location">
    <subcellularLocation>
        <location evidence="1">Endomembrane system</location>
        <topology evidence="1">Multi-pass membrane protein</topology>
    </subcellularLocation>
</comment>
<evidence type="ECO:0000256" key="7">
    <source>
        <dbReference type="ARBA" id="ARBA00023315"/>
    </source>
</evidence>
<feature type="transmembrane region" description="Helical" evidence="8">
    <location>
        <begin position="106"/>
        <end position="124"/>
    </location>
</feature>
<feature type="transmembrane region" description="Helical" evidence="8">
    <location>
        <begin position="190"/>
        <end position="216"/>
    </location>
</feature>
<evidence type="ECO:0000256" key="1">
    <source>
        <dbReference type="ARBA" id="ARBA00004127"/>
    </source>
</evidence>
<feature type="transmembrane region" description="Helical" evidence="8">
    <location>
        <begin position="47"/>
        <end position="67"/>
    </location>
</feature>
<dbReference type="Pfam" id="PF01529">
    <property type="entry name" value="DHHC"/>
    <property type="match status" value="1"/>
</dbReference>
<dbReference type="GeneID" id="111499547"/>
<dbReference type="Proteomes" id="UP000504608">
    <property type="component" value="Unplaced"/>
</dbReference>
<comment type="similarity">
    <text evidence="2 8">Belongs to the DHHC palmitoyltransferase family.</text>
</comment>
<dbReference type="GO" id="GO:0005783">
    <property type="term" value="C:endoplasmic reticulum"/>
    <property type="evidence" value="ECO:0007669"/>
    <property type="project" value="TreeGrafter"/>
</dbReference>
<dbReference type="InterPro" id="IPR039859">
    <property type="entry name" value="PFA4/ZDH16/20/ERF2-like"/>
</dbReference>
<keyword evidence="7 8" id="KW-0012">Acyltransferase</keyword>
<dbReference type="PANTHER" id="PTHR22883:SF127">
    <property type="entry name" value="ZDHHC-TYPE PALMITOYLTRANSFERASE 3-RELATED"/>
    <property type="match status" value="1"/>
</dbReference>
<comment type="domain">
    <text evidence="8">The DHHC domain is required for palmitoyltransferase activity.</text>
</comment>
<dbReference type="InterPro" id="IPR001594">
    <property type="entry name" value="Palmitoyltrfase_DHHC"/>
</dbReference>
<reference evidence="11" key="1">
    <citation type="submission" date="2025-08" db="UniProtKB">
        <authorList>
            <consortium name="RefSeq"/>
        </authorList>
    </citation>
    <scope>IDENTIFICATION</scope>
    <source>
        <tissue evidence="11">Young leaves</tissue>
    </source>
</reference>
<evidence type="ECO:0000313" key="11">
    <source>
        <dbReference type="RefSeq" id="XP_023006890.1"/>
    </source>
</evidence>
<feature type="transmembrane region" description="Helical" evidence="8">
    <location>
        <begin position="21"/>
        <end position="41"/>
    </location>
</feature>
<feature type="transmembrane region" description="Helical" evidence="8">
    <location>
        <begin position="236"/>
        <end position="257"/>
    </location>
</feature>
<evidence type="ECO:0000256" key="6">
    <source>
        <dbReference type="ARBA" id="ARBA00023136"/>
    </source>
</evidence>
<sequence>MVELLDRKKSANWPELIGRCVVSFILVLLTQCSQFLVPQFFFDLPVFIQLLLSALLLLAVVGVVGWCRRLLRVRASAPAFVFCSVLFVWVVYIAIVRQAATHLMDLLFNGQIILLIFGLCRMLSSDPGLVSYSPSPSDLIAQSSSSEIDTYHQDTELGDRVRCCQICKAYVKGFDHHCPAFGNCIGHKNYLLFMVLLIGFLWTEATYLVCLSQYAAQFVVPDGDGTRLEISLSRKVASSTMLFSILQLVWQVLFLLWHMYCICFNIRTDEWIHWKRYPEFQIFIQSSHGEKSSEVRFKNPYDKGVLQNLKEFMASKR</sequence>
<gene>
    <name evidence="11" type="primary">LOC111499547</name>
</gene>
<evidence type="ECO:0000256" key="4">
    <source>
        <dbReference type="ARBA" id="ARBA00022692"/>
    </source>
</evidence>
<dbReference type="KEGG" id="cmax:111499547"/>
<dbReference type="RefSeq" id="XP_023006890.1">
    <property type="nucleotide sequence ID" value="XM_023151122.1"/>
</dbReference>
<dbReference type="GO" id="GO:0005794">
    <property type="term" value="C:Golgi apparatus"/>
    <property type="evidence" value="ECO:0007669"/>
    <property type="project" value="TreeGrafter"/>
</dbReference>
<evidence type="ECO:0000256" key="5">
    <source>
        <dbReference type="ARBA" id="ARBA00022989"/>
    </source>
</evidence>
<feature type="domain" description="Palmitoyltransferase DHHC" evidence="9">
    <location>
        <begin position="159"/>
        <end position="274"/>
    </location>
</feature>
<keyword evidence="4 8" id="KW-0812">Transmembrane</keyword>
<evidence type="ECO:0000259" key="9">
    <source>
        <dbReference type="Pfam" id="PF01529"/>
    </source>
</evidence>
<dbReference type="EC" id="2.3.1.225" evidence="8"/>
<evidence type="ECO:0000256" key="8">
    <source>
        <dbReference type="RuleBase" id="RU079119"/>
    </source>
</evidence>
<organism evidence="10 11">
    <name type="scientific">Cucurbita maxima</name>
    <name type="common">Pumpkin</name>
    <name type="synonym">Winter squash</name>
    <dbReference type="NCBI Taxonomy" id="3661"/>
    <lineage>
        <taxon>Eukaryota</taxon>
        <taxon>Viridiplantae</taxon>
        <taxon>Streptophyta</taxon>
        <taxon>Embryophyta</taxon>
        <taxon>Tracheophyta</taxon>
        <taxon>Spermatophyta</taxon>
        <taxon>Magnoliopsida</taxon>
        <taxon>eudicotyledons</taxon>
        <taxon>Gunneridae</taxon>
        <taxon>Pentapetalae</taxon>
        <taxon>rosids</taxon>
        <taxon>fabids</taxon>
        <taxon>Cucurbitales</taxon>
        <taxon>Cucurbitaceae</taxon>
        <taxon>Cucurbiteae</taxon>
        <taxon>Cucurbita</taxon>
    </lineage>
</organism>
<keyword evidence="10" id="KW-1185">Reference proteome</keyword>
<dbReference type="OrthoDB" id="331948at2759"/>
<dbReference type="AlphaFoldDB" id="A0A6J1L1G6"/>
<protein>
    <recommendedName>
        <fullName evidence="8">S-acyltransferase</fullName>
        <ecNumber evidence="8">2.3.1.225</ecNumber>
    </recommendedName>
    <alternativeName>
        <fullName evidence="8">Palmitoyltransferase</fullName>
    </alternativeName>
</protein>
<keyword evidence="5 8" id="KW-1133">Transmembrane helix</keyword>
<evidence type="ECO:0000256" key="2">
    <source>
        <dbReference type="ARBA" id="ARBA00008574"/>
    </source>
</evidence>